<dbReference type="Gene3D" id="1.10.150.280">
    <property type="entry name" value="AF1531-like domain"/>
    <property type="match status" value="1"/>
</dbReference>
<proteinExistence type="predicted"/>
<keyword evidence="1" id="KW-0732">Signal</keyword>
<dbReference type="NCBIfam" id="TIGR00426">
    <property type="entry name" value="competence protein ComEA helix-hairpin-helix repeat region"/>
    <property type="match status" value="1"/>
</dbReference>
<dbReference type="PANTHER" id="PTHR21180">
    <property type="entry name" value="ENDONUCLEASE/EXONUCLEASE/PHOSPHATASE FAMILY DOMAIN-CONTAINING PROTEIN 1"/>
    <property type="match status" value="1"/>
</dbReference>
<feature type="chain" id="PRO_5011481123" evidence="1">
    <location>
        <begin position="27"/>
        <end position="93"/>
    </location>
</feature>
<dbReference type="EMBL" id="FOMJ01000001">
    <property type="protein sequence ID" value="SFD07406.1"/>
    <property type="molecule type" value="Genomic_DNA"/>
</dbReference>
<dbReference type="InterPro" id="IPR051675">
    <property type="entry name" value="Endo/Exo/Phosphatase_dom_1"/>
</dbReference>
<dbReference type="Pfam" id="PF12836">
    <property type="entry name" value="HHH_3"/>
    <property type="match status" value="1"/>
</dbReference>
<sequence>MPRFLTSPSRLFLAATILAWALPAAALDINAADAQMLADELTGVGEVRAEAIVEYREEYGEFESVGELTEVRGIGSATLEKNRDSLALGAAEE</sequence>
<evidence type="ECO:0000313" key="2">
    <source>
        <dbReference type="EMBL" id="SFD07406.1"/>
    </source>
</evidence>
<organism evidence="2 3">
    <name type="scientific">Thiohalospira halophila DSM 15071</name>
    <dbReference type="NCBI Taxonomy" id="1123397"/>
    <lineage>
        <taxon>Bacteria</taxon>
        <taxon>Pseudomonadati</taxon>
        <taxon>Pseudomonadota</taxon>
        <taxon>Gammaproteobacteria</taxon>
        <taxon>Thiohalospirales</taxon>
        <taxon>Thiohalospiraceae</taxon>
        <taxon>Thiohalospira</taxon>
    </lineage>
</organism>
<dbReference type="Proteomes" id="UP000198611">
    <property type="component" value="Unassembled WGS sequence"/>
</dbReference>
<accession>A0A1I1PCG7</accession>
<reference evidence="2 3" key="1">
    <citation type="submission" date="2016-10" db="EMBL/GenBank/DDBJ databases">
        <authorList>
            <person name="de Groot N.N."/>
        </authorList>
    </citation>
    <scope>NUCLEOTIDE SEQUENCE [LARGE SCALE GENOMIC DNA]</scope>
    <source>
        <strain evidence="2 3">HL3</strain>
    </source>
</reference>
<dbReference type="PANTHER" id="PTHR21180:SF32">
    <property type="entry name" value="ENDONUCLEASE_EXONUCLEASE_PHOSPHATASE FAMILY DOMAIN-CONTAINING PROTEIN 1"/>
    <property type="match status" value="1"/>
</dbReference>
<dbReference type="SUPFAM" id="SSF47781">
    <property type="entry name" value="RuvA domain 2-like"/>
    <property type="match status" value="1"/>
</dbReference>
<evidence type="ECO:0000313" key="3">
    <source>
        <dbReference type="Proteomes" id="UP000198611"/>
    </source>
</evidence>
<dbReference type="GO" id="GO:0015627">
    <property type="term" value="C:type II protein secretion system complex"/>
    <property type="evidence" value="ECO:0007669"/>
    <property type="project" value="TreeGrafter"/>
</dbReference>
<name>A0A1I1PCG7_9GAMM</name>
<dbReference type="InterPro" id="IPR010994">
    <property type="entry name" value="RuvA_2-like"/>
</dbReference>
<feature type="signal peptide" evidence="1">
    <location>
        <begin position="1"/>
        <end position="26"/>
    </location>
</feature>
<dbReference type="InterPro" id="IPR004509">
    <property type="entry name" value="Competence_ComEA_HhH"/>
</dbReference>
<dbReference type="STRING" id="1123397.SAMN05660831_00717"/>
<dbReference type="RefSeq" id="WP_205407736.1">
    <property type="nucleotide sequence ID" value="NZ_FOMJ01000001.1"/>
</dbReference>
<dbReference type="AlphaFoldDB" id="A0A1I1PCG7"/>
<keyword evidence="3" id="KW-1185">Reference proteome</keyword>
<protein>
    <submittedName>
        <fullName evidence="2">Competence protein ComEA</fullName>
    </submittedName>
</protein>
<evidence type="ECO:0000256" key="1">
    <source>
        <dbReference type="SAM" id="SignalP"/>
    </source>
</evidence>
<gene>
    <name evidence="2" type="ORF">SAMN05660831_00717</name>
</gene>
<dbReference type="GO" id="GO:0015628">
    <property type="term" value="P:protein secretion by the type II secretion system"/>
    <property type="evidence" value="ECO:0007669"/>
    <property type="project" value="TreeGrafter"/>
</dbReference>